<organism evidence="2 3">
    <name type="scientific">Actinopolyspora righensis</name>
    <dbReference type="NCBI Taxonomy" id="995060"/>
    <lineage>
        <taxon>Bacteria</taxon>
        <taxon>Bacillati</taxon>
        <taxon>Actinomycetota</taxon>
        <taxon>Actinomycetes</taxon>
        <taxon>Actinopolysporales</taxon>
        <taxon>Actinopolysporaceae</taxon>
        <taxon>Actinopolyspora</taxon>
        <taxon>Actinopolyspora alba group</taxon>
    </lineage>
</organism>
<dbReference type="STRING" id="995060.SAMN04487904_10580"/>
<feature type="region of interest" description="Disordered" evidence="1">
    <location>
        <begin position="199"/>
        <end position="229"/>
    </location>
</feature>
<evidence type="ECO:0008006" key="4">
    <source>
        <dbReference type="Google" id="ProtNLM"/>
    </source>
</evidence>
<dbReference type="InterPro" id="IPR027417">
    <property type="entry name" value="P-loop_NTPase"/>
</dbReference>
<evidence type="ECO:0000313" key="3">
    <source>
        <dbReference type="Proteomes" id="UP000199165"/>
    </source>
</evidence>
<name>A0A1I6ZRD2_9ACTN</name>
<protein>
    <recommendedName>
        <fullName evidence="4">ABC transporter</fullName>
    </recommendedName>
</protein>
<dbReference type="Proteomes" id="UP000199165">
    <property type="component" value="Unassembled WGS sequence"/>
</dbReference>
<dbReference type="Gene3D" id="3.40.50.300">
    <property type="entry name" value="P-loop containing nucleotide triphosphate hydrolases"/>
    <property type="match status" value="1"/>
</dbReference>
<accession>A0A1I6ZRD2</accession>
<gene>
    <name evidence="2" type="ORF">SAMN04487904_10580</name>
</gene>
<reference evidence="3" key="1">
    <citation type="submission" date="2016-10" db="EMBL/GenBank/DDBJ databases">
        <authorList>
            <person name="Varghese N."/>
            <person name="Submissions S."/>
        </authorList>
    </citation>
    <scope>NUCLEOTIDE SEQUENCE [LARGE SCALE GENOMIC DNA]</scope>
    <source>
        <strain evidence="3">DSM 45501</strain>
    </source>
</reference>
<dbReference type="EMBL" id="FPAT01000005">
    <property type="protein sequence ID" value="SFT65125.1"/>
    <property type="molecule type" value="Genomic_DNA"/>
</dbReference>
<sequence>MEILAAGAGVTGPHGTLLEPTSLRASSGELLLVSGPPRSGRTALALLLAGRLRPDSGTVLRNGRRAPAELRETVAVVDAPGVTEPEGSVQLRDVVAEGLGIAGRRFGGRAVRDWLAERGLRQQAGLRFERITPHCRTRLLLDLAREARGVEALVLDCPDRHGGEAVRWYSAAQEAASQGYAVVALCSPHTATELNHLPARIGTDNDEPASPPRTEPSADSAPPADSGSF</sequence>
<evidence type="ECO:0000313" key="2">
    <source>
        <dbReference type="EMBL" id="SFT65125.1"/>
    </source>
</evidence>
<dbReference type="AlphaFoldDB" id="A0A1I6ZRD2"/>
<dbReference type="SUPFAM" id="SSF52540">
    <property type="entry name" value="P-loop containing nucleoside triphosphate hydrolases"/>
    <property type="match status" value="1"/>
</dbReference>
<feature type="compositionally biased region" description="Low complexity" evidence="1">
    <location>
        <begin position="217"/>
        <end position="229"/>
    </location>
</feature>
<keyword evidence="3" id="KW-1185">Reference proteome</keyword>
<proteinExistence type="predicted"/>
<evidence type="ECO:0000256" key="1">
    <source>
        <dbReference type="SAM" id="MobiDB-lite"/>
    </source>
</evidence>